<keyword evidence="6" id="KW-0472">Membrane</keyword>
<evidence type="ECO:0000256" key="1">
    <source>
        <dbReference type="ARBA" id="ARBA00002523"/>
    </source>
</evidence>
<keyword evidence="11" id="KW-1185">Reference proteome</keyword>
<dbReference type="EMBL" id="CAEQ01002671">
    <property type="protein sequence ID" value="CCD17322.1"/>
    <property type="molecule type" value="Genomic_DNA"/>
</dbReference>
<dbReference type="GO" id="GO:0005886">
    <property type="term" value="C:plasma membrane"/>
    <property type="evidence" value="ECO:0007669"/>
    <property type="project" value="UniProtKB-SubCell"/>
</dbReference>
<reference evidence="10 11" key="2">
    <citation type="journal article" date="2012" name="Proc. Natl. Acad. Sci. U.S.A.">
        <title>Antigenic diversity is generated by distinct evolutionary mechanisms in African trypanosome species.</title>
        <authorList>
            <person name="Jackson A.P."/>
            <person name="Berry A."/>
            <person name="Aslett M."/>
            <person name="Allison H.C."/>
            <person name="Burton P."/>
            <person name="Vavrova-Anderson J."/>
            <person name="Brown R."/>
            <person name="Browne H."/>
            <person name="Corton N."/>
            <person name="Hauser H."/>
            <person name="Gamble J."/>
            <person name="Gilderthorp R."/>
            <person name="Marcello L."/>
            <person name="McQuillan J."/>
            <person name="Otto T.D."/>
            <person name="Quail M.A."/>
            <person name="Sanders M.J."/>
            <person name="van Tonder A."/>
            <person name="Ginger M.L."/>
            <person name="Field M.C."/>
            <person name="Barry J.D."/>
            <person name="Hertz-Fowler C."/>
            <person name="Berriman M."/>
        </authorList>
    </citation>
    <scope>NUCLEOTIDE SEQUENCE [LARGE SCALE GENOMIC DNA]</scope>
    <source>
        <strain evidence="10 11">IL3000</strain>
    </source>
</reference>
<feature type="domain" description="Trypanosome variant surface glycoprotein B-type N-terminal" evidence="9">
    <location>
        <begin position="66"/>
        <end position="241"/>
    </location>
</feature>
<evidence type="ECO:0000256" key="4">
    <source>
        <dbReference type="ARBA" id="ARBA00022622"/>
    </source>
</evidence>
<comment type="function">
    <text evidence="1">VSG forms a coat on the surface of the parasite. The trypanosome evades the immune response of the host by expressing a series of antigenically distinct VSGs from an estimated 1000 VSG genes.</text>
</comment>
<keyword evidence="5" id="KW-0732">Signal</keyword>
<accession>F9WJ21</accession>
<keyword evidence="8" id="KW-0449">Lipoprotein</keyword>
<reference evidence="11" key="1">
    <citation type="submission" date="2011-07" db="EMBL/GenBank/DDBJ databases">
        <title>Divergent evolution of antigenic variation in African trypanosomes.</title>
        <authorList>
            <person name="Jackson A.P."/>
            <person name="Berry A."/>
            <person name="Allison H.C."/>
            <person name="Burton P."/>
            <person name="Anderson J."/>
            <person name="Aslett M."/>
            <person name="Brown R."/>
            <person name="Corton N."/>
            <person name="Harris D."/>
            <person name="Hauser H."/>
            <person name="Gamble J."/>
            <person name="Gilderthorp R."/>
            <person name="McQuillan J."/>
            <person name="Quail M.A."/>
            <person name="Sanders M."/>
            <person name="Van Tonder A."/>
            <person name="Ginger M.L."/>
            <person name="Donelson J.E."/>
            <person name="Field M.C."/>
            <person name="Barry J.D."/>
            <person name="Berriman M."/>
            <person name="Hertz-Fowler C."/>
        </authorList>
    </citation>
    <scope>NUCLEOTIDE SEQUENCE [LARGE SCALE GENOMIC DNA]</scope>
    <source>
        <strain evidence="11">IL3000</strain>
    </source>
</reference>
<evidence type="ECO:0000256" key="3">
    <source>
        <dbReference type="ARBA" id="ARBA00022475"/>
    </source>
</evidence>
<protein>
    <submittedName>
        <fullName evidence="10">Variant surface glycoprotein</fullName>
    </submittedName>
</protein>
<dbReference type="Proteomes" id="UP000000702">
    <property type="component" value="Unassembled WGS sequence"/>
</dbReference>
<gene>
    <name evidence="10" type="ORF">TCIL3000_0_21500</name>
</gene>
<comment type="caution">
    <text evidence="10">The sequence shown here is derived from an EMBL/GenBank/DDBJ whole genome shotgun (WGS) entry which is preliminary data.</text>
</comment>
<evidence type="ECO:0000313" key="11">
    <source>
        <dbReference type="Proteomes" id="UP000000702"/>
    </source>
</evidence>
<name>F9WJ21_TRYCI</name>
<keyword evidence="7" id="KW-0325">Glycoprotein</keyword>
<evidence type="ECO:0000256" key="2">
    <source>
        <dbReference type="ARBA" id="ARBA00004609"/>
    </source>
</evidence>
<organism evidence="10 11">
    <name type="scientific">Trypanosoma congolense (strain IL3000)</name>
    <dbReference type="NCBI Taxonomy" id="1068625"/>
    <lineage>
        <taxon>Eukaryota</taxon>
        <taxon>Discoba</taxon>
        <taxon>Euglenozoa</taxon>
        <taxon>Kinetoplastea</taxon>
        <taxon>Metakinetoplastina</taxon>
        <taxon>Trypanosomatida</taxon>
        <taxon>Trypanosomatidae</taxon>
        <taxon>Trypanosoma</taxon>
        <taxon>Nannomonas</taxon>
    </lineage>
</organism>
<proteinExistence type="predicted"/>
<keyword evidence="4" id="KW-0336">GPI-anchor</keyword>
<evidence type="ECO:0000259" key="9">
    <source>
        <dbReference type="Pfam" id="PF13206"/>
    </source>
</evidence>
<evidence type="ECO:0000256" key="7">
    <source>
        <dbReference type="ARBA" id="ARBA00023180"/>
    </source>
</evidence>
<dbReference type="Pfam" id="PF13206">
    <property type="entry name" value="VSG_B"/>
    <property type="match status" value="1"/>
</dbReference>
<dbReference type="VEuPathDB" id="TriTrypDB:TcIL3000_0_21500"/>
<dbReference type="GO" id="GO:0098552">
    <property type="term" value="C:side of membrane"/>
    <property type="evidence" value="ECO:0007669"/>
    <property type="project" value="UniProtKB-KW"/>
</dbReference>
<comment type="subcellular location">
    <subcellularLocation>
        <location evidence="2">Cell membrane</location>
        <topology evidence="2">Lipid-anchor</topology>
        <topology evidence="2">GPI-anchor</topology>
    </subcellularLocation>
</comment>
<evidence type="ECO:0000256" key="8">
    <source>
        <dbReference type="ARBA" id="ARBA00023288"/>
    </source>
</evidence>
<evidence type="ECO:0000256" key="6">
    <source>
        <dbReference type="ARBA" id="ARBA00023136"/>
    </source>
</evidence>
<evidence type="ECO:0000256" key="5">
    <source>
        <dbReference type="ARBA" id="ARBA00022729"/>
    </source>
</evidence>
<sequence>MEVSWCFLFKDCFSVFIVKERERRMIKFWIIVCLVIFGVFAQDSVTNHNGAQHKALCDVLTIAAHKWKTVRETLSPPLKKALGRTLFGKEEGELEELKDLPGDYDKVGEPGSSRAIWCGQPLNGDYQNNYPRWSGHSAPHDLVCLCTVGEGGFPFNKTGSGTAKEKLCGKPANALGGATDGWQSQSASWNKEKRVLEYPDPKGKEHITATWENVTRPCLEGGWKEKNFEKALETLIDNFIIPMSQGTKISIGLGEGKFPREKRVDWVPPALEMGVIYNPLFPLNPGGLQ</sequence>
<feature type="non-terminal residue" evidence="10">
    <location>
        <position position="289"/>
    </location>
</feature>
<dbReference type="AlphaFoldDB" id="F9WJ21"/>
<keyword evidence="3" id="KW-1003">Cell membrane</keyword>
<dbReference type="InterPro" id="IPR025932">
    <property type="entry name" value="Trypano_VSG_B_N_dom"/>
</dbReference>
<evidence type="ECO:0000313" key="10">
    <source>
        <dbReference type="EMBL" id="CCD17322.1"/>
    </source>
</evidence>